<proteinExistence type="predicted"/>
<protein>
    <submittedName>
        <fullName evidence="1">Uncharacterized protein</fullName>
    </submittedName>
</protein>
<evidence type="ECO:0000313" key="1">
    <source>
        <dbReference type="EMBL" id="CAH2104821.1"/>
    </source>
</evidence>
<dbReference type="EMBL" id="CAKOGL010000027">
    <property type="protein sequence ID" value="CAH2104821.1"/>
    <property type="molecule type" value="Genomic_DNA"/>
</dbReference>
<reference evidence="1" key="1">
    <citation type="submission" date="2022-03" db="EMBL/GenBank/DDBJ databases">
        <authorList>
            <person name="Tunstrom K."/>
        </authorList>
    </citation>
    <scope>NUCLEOTIDE SEQUENCE</scope>
</reference>
<name>A0AAU9UZ96_EUPED</name>
<organism evidence="1 2">
    <name type="scientific">Euphydryas editha</name>
    <name type="common">Edith's checkerspot</name>
    <dbReference type="NCBI Taxonomy" id="104508"/>
    <lineage>
        <taxon>Eukaryota</taxon>
        <taxon>Metazoa</taxon>
        <taxon>Ecdysozoa</taxon>
        <taxon>Arthropoda</taxon>
        <taxon>Hexapoda</taxon>
        <taxon>Insecta</taxon>
        <taxon>Pterygota</taxon>
        <taxon>Neoptera</taxon>
        <taxon>Endopterygota</taxon>
        <taxon>Lepidoptera</taxon>
        <taxon>Glossata</taxon>
        <taxon>Ditrysia</taxon>
        <taxon>Papilionoidea</taxon>
        <taxon>Nymphalidae</taxon>
        <taxon>Nymphalinae</taxon>
        <taxon>Euphydryas</taxon>
    </lineage>
</organism>
<evidence type="ECO:0000313" key="2">
    <source>
        <dbReference type="Proteomes" id="UP001153954"/>
    </source>
</evidence>
<dbReference type="Proteomes" id="UP001153954">
    <property type="component" value="Unassembled WGS sequence"/>
</dbReference>
<keyword evidence="2" id="KW-1185">Reference proteome</keyword>
<comment type="caution">
    <text evidence="1">The sequence shown here is derived from an EMBL/GenBank/DDBJ whole genome shotgun (WGS) entry which is preliminary data.</text>
</comment>
<accession>A0AAU9UZ96</accession>
<dbReference type="AlphaFoldDB" id="A0AAU9UZ96"/>
<gene>
    <name evidence="1" type="ORF">EEDITHA_LOCUS19156</name>
</gene>
<sequence>MRPWVRHPLRPTTCRTRQLAADANQSLSQAKSRPDRETALRGLMVEQMNCGTQKNYCSSSKTEFSHKIADIYEIAVACHSERGYWSSGRRAAAIAVKFHRNSECTCESKNKHGGHSGRSHAILR</sequence>